<dbReference type="PIRSF" id="PIRSF001589">
    <property type="entry name" value="Asn_synthetase_glu-h"/>
    <property type="match status" value="1"/>
</dbReference>
<dbReference type="SUPFAM" id="SSF56235">
    <property type="entry name" value="N-terminal nucleophile aminohydrolases (Ntn hydrolases)"/>
    <property type="match status" value="1"/>
</dbReference>
<dbReference type="Pfam" id="PF00733">
    <property type="entry name" value="Asn_synthase"/>
    <property type="match status" value="1"/>
</dbReference>
<dbReference type="InterPro" id="IPR033738">
    <property type="entry name" value="AsnB_N"/>
</dbReference>
<dbReference type="SUPFAM" id="SSF52402">
    <property type="entry name" value="Adenine nucleotide alpha hydrolases-like"/>
    <property type="match status" value="1"/>
</dbReference>
<evidence type="ECO:0000256" key="3">
    <source>
        <dbReference type="ARBA" id="ARBA00012737"/>
    </source>
</evidence>
<dbReference type="InterPro" id="IPR014729">
    <property type="entry name" value="Rossmann-like_a/b/a_fold"/>
</dbReference>
<dbReference type="PATRIC" id="fig|1618366.3.peg.173"/>
<organism evidence="12 13">
    <name type="scientific">Candidatus Amesbacteria bacterium GW2011_GWC2_45_19</name>
    <dbReference type="NCBI Taxonomy" id="1618366"/>
    <lineage>
        <taxon>Bacteria</taxon>
        <taxon>Candidatus Amesiibacteriota</taxon>
    </lineage>
</organism>
<evidence type="ECO:0000313" key="12">
    <source>
        <dbReference type="EMBL" id="KKU03541.1"/>
    </source>
</evidence>
<sequence length="589" mass="67912">MCGIAGKIYLKSGKIDERDLALMSDKIAHRGPDDQGIYISPDRKVGLVHRRLAIIDLSAAGHQPMTYKNRYWITFNGEIYNFWAERKKLEKYGYKFKSKSDTEVILALYDKWGVKCVDHLRGMFAFAIYDIQKQTVFLARDRVGKKPLKYFFNSEIFAFASELKALLILPEIKAEPDTGVLETYLAYGYVPAPQTGFKNIYKLEPGHYLTLDLKHKTLNKHCYWEIDFTKKLDLSENEWKTQILQTLEESTRLRMISDVPIGAFLSGGVDSSSIVAMMAKLSAKPIKTFTIGFSETQYDESKYAQIVSDIFHTQHTVLQVKPGSVDILPELAGQFEEPFADNSALVTYLVSKLARQYVTVILNGDGGDENFTGYAHHLKLQRDYLLSPLAKYFPVGRYLKSLHHGVLEKYFEYKTHFNFENPKNVYRSAYQNAKAADIRDKILSADFKYYLPDDLLAKVDLASMKAALECRSPLLDYKMAELAAQIPFALKVKRNCAKYIFKKSLEDLLPKEILHRPKMGFSIPLSKWFSQELNPYARSILLDKKSHINNVYPKNQIAQMLDEHSEKNDFGPQLWKLLMLELWWKNYFQ</sequence>
<dbReference type="EC" id="6.3.5.4" evidence="3"/>
<dbReference type="GO" id="GO:0005524">
    <property type="term" value="F:ATP binding"/>
    <property type="evidence" value="ECO:0007669"/>
    <property type="project" value="UniProtKB-KW"/>
</dbReference>
<gene>
    <name evidence="12" type="ORF">UX05_C0001G0170</name>
</gene>
<evidence type="ECO:0000256" key="8">
    <source>
        <dbReference type="PIRSR" id="PIRSR001589-1"/>
    </source>
</evidence>
<dbReference type="NCBIfam" id="TIGR01536">
    <property type="entry name" value="asn_synth_AEB"/>
    <property type="match status" value="1"/>
</dbReference>
<evidence type="ECO:0000256" key="9">
    <source>
        <dbReference type="PIRSR" id="PIRSR001589-2"/>
    </source>
</evidence>
<feature type="binding site" evidence="9">
    <location>
        <position position="291"/>
    </location>
    <ligand>
        <name>ATP</name>
        <dbReference type="ChEBI" id="CHEBI:30616"/>
    </ligand>
</feature>
<keyword evidence="8" id="KW-0028">Amino-acid biosynthesis</keyword>
<keyword evidence="4 9" id="KW-0547">Nucleotide-binding</keyword>
<comment type="caution">
    <text evidence="12">The sequence shown here is derived from an EMBL/GenBank/DDBJ whole genome shotgun (WGS) entry which is preliminary data.</text>
</comment>
<comment type="catalytic activity">
    <reaction evidence="7">
        <text>L-aspartate + L-glutamine + ATP + H2O = L-asparagine + L-glutamate + AMP + diphosphate + H(+)</text>
        <dbReference type="Rhea" id="RHEA:12228"/>
        <dbReference type="ChEBI" id="CHEBI:15377"/>
        <dbReference type="ChEBI" id="CHEBI:15378"/>
        <dbReference type="ChEBI" id="CHEBI:29985"/>
        <dbReference type="ChEBI" id="CHEBI:29991"/>
        <dbReference type="ChEBI" id="CHEBI:30616"/>
        <dbReference type="ChEBI" id="CHEBI:33019"/>
        <dbReference type="ChEBI" id="CHEBI:58048"/>
        <dbReference type="ChEBI" id="CHEBI:58359"/>
        <dbReference type="ChEBI" id="CHEBI:456215"/>
        <dbReference type="EC" id="6.3.5.4"/>
    </reaction>
</comment>
<proteinExistence type="inferred from homology"/>
<dbReference type="Pfam" id="PF13537">
    <property type="entry name" value="GATase_7"/>
    <property type="match status" value="1"/>
</dbReference>
<evidence type="ECO:0000256" key="2">
    <source>
        <dbReference type="ARBA" id="ARBA00005752"/>
    </source>
</evidence>
<dbReference type="InterPro" id="IPR051786">
    <property type="entry name" value="ASN_synthetase/amidase"/>
</dbReference>
<feature type="binding site" evidence="9">
    <location>
        <position position="101"/>
    </location>
    <ligand>
        <name>L-glutamine</name>
        <dbReference type="ChEBI" id="CHEBI:58359"/>
    </ligand>
</feature>
<evidence type="ECO:0000256" key="1">
    <source>
        <dbReference type="ARBA" id="ARBA00005187"/>
    </source>
</evidence>
<keyword evidence="8" id="KW-0061">Asparagine biosynthesis</keyword>
<protein>
    <recommendedName>
        <fullName evidence="3">asparagine synthase (glutamine-hydrolyzing)</fullName>
        <ecNumber evidence="3">6.3.5.4</ecNumber>
    </recommendedName>
</protein>
<dbReference type="EMBL" id="LCKS01000001">
    <property type="protein sequence ID" value="KKU03541.1"/>
    <property type="molecule type" value="Genomic_DNA"/>
</dbReference>
<feature type="active site" description="For GATase activity" evidence="8">
    <location>
        <position position="2"/>
    </location>
</feature>
<name>A0A0G1M5K3_9BACT</name>
<feature type="domain" description="Glutamine amidotransferase type-2" evidence="11">
    <location>
        <begin position="2"/>
        <end position="214"/>
    </location>
</feature>
<evidence type="ECO:0000256" key="4">
    <source>
        <dbReference type="ARBA" id="ARBA00022741"/>
    </source>
</evidence>
<evidence type="ECO:0000256" key="7">
    <source>
        <dbReference type="ARBA" id="ARBA00048741"/>
    </source>
</evidence>
<dbReference type="PANTHER" id="PTHR43284">
    <property type="entry name" value="ASPARAGINE SYNTHETASE (GLUTAMINE-HYDROLYZING)"/>
    <property type="match status" value="1"/>
</dbReference>
<dbReference type="Proteomes" id="UP000034264">
    <property type="component" value="Unassembled WGS sequence"/>
</dbReference>
<evidence type="ECO:0000313" key="13">
    <source>
        <dbReference type="Proteomes" id="UP000034264"/>
    </source>
</evidence>
<dbReference type="AlphaFoldDB" id="A0A0G1M5K3"/>
<evidence type="ECO:0000256" key="10">
    <source>
        <dbReference type="PIRSR" id="PIRSR001589-3"/>
    </source>
</evidence>
<keyword evidence="6 8" id="KW-0315">Glutamine amidotransferase</keyword>
<dbReference type="InterPro" id="IPR017932">
    <property type="entry name" value="GATase_2_dom"/>
</dbReference>
<evidence type="ECO:0000256" key="5">
    <source>
        <dbReference type="ARBA" id="ARBA00022840"/>
    </source>
</evidence>
<dbReference type="InterPro" id="IPR029055">
    <property type="entry name" value="Ntn_hydrolases_N"/>
</dbReference>
<feature type="site" description="Important for beta-aspartyl-AMP intermediate formation" evidence="10">
    <location>
        <position position="365"/>
    </location>
</feature>
<dbReference type="Gene3D" id="3.60.20.10">
    <property type="entry name" value="Glutamine Phosphoribosylpyrophosphate, subunit 1, domain 1"/>
    <property type="match status" value="1"/>
</dbReference>
<dbReference type="PANTHER" id="PTHR43284:SF1">
    <property type="entry name" value="ASPARAGINE SYNTHETASE"/>
    <property type="match status" value="1"/>
</dbReference>
<dbReference type="GO" id="GO:0006529">
    <property type="term" value="P:asparagine biosynthetic process"/>
    <property type="evidence" value="ECO:0007669"/>
    <property type="project" value="UniProtKB-KW"/>
</dbReference>
<dbReference type="GO" id="GO:0004066">
    <property type="term" value="F:asparagine synthase (glutamine-hydrolyzing) activity"/>
    <property type="evidence" value="ECO:0007669"/>
    <property type="project" value="UniProtKB-EC"/>
</dbReference>
<dbReference type="InterPro" id="IPR006426">
    <property type="entry name" value="Asn_synth_AEB"/>
</dbReference>
<comment type="pathway">
    <text evidence="1">Amino-acid biosynthesis; L-asparagine biosynthesis; L-asparagine from L-aspartate (L-Gln route): step 1/1.</text>
</comment>
<accession>A0A0G1M5K3</accession>
<keyword evidence="5 9" id="KW-0067">ATP-binding</keyword>
<dbReference type="GO" id="GO:0005829">
    <property type="term" value="C:cytosol"/>
    <property type="evidence" value="ECO:0007669"/>
    <property type="project" value="TreeGrafter"/>
</dbReference>
<dbReference type="CDD" id="cd01991">
    <property type="entry name" value="Asn_synthase_B_C"/>
    <property type="match status" value="1"/>
</dbReference>
<evidence type="ECO:0000259" key="11">
    <source>
        <dbReference type="PROSITE" id="PS51278"/>
    </source>
</evidence>
<dbReference type="CDD" id="cd00712">
    <property type="entry name" value="AsnB"/>
    <property type="match status" value="1"/>
</dbReference>
<dbReference type="InterPro" id="IPR001962">
    <property type="entry name" value="Asn_synthase"/>
</dbReference>
<evidence type="ECO:0000256" key="6">
    <source>
        <dbReference type="ARBA" id="ARBA00022962"/>
    </source>
</evidence>
<reference evidence="12 13" key="1">
    <citation type="journal article" date="2015" name="Nature">
        <title>rRNA introns, odd ribosomes, and small enigmatic genomes across a large radiation of phyla.</title>
        <authorList>
            <person name="Brown C.T."/>
            <person name="Hug L.A."/>
            <person name="Thomas B.C."/>
            <person name="Sharon I."/>
            <person name="Castelle C.J."/>
            <person name="Singh A."/>
            <person name="Wilkins M.J."/>
            <person name="Williams K.H."/>
            <person name="Banfield J.F."/>
        </authorList>
    </citation>
    <scope>NUCLEOTIDE SEQUENCE [LARGE SCALE GENOMIC DNA]</scope>
</reference>
<dbReference type="Gene3D" id="3.40.50.620">
    <property type="entry name" value="HUPs"/>
    <property type="match status" value="1"/>
</dbReference>
<comment type="similarity">
    <text evidence="2">Belongs to the asparagine synthetase family.</text>
</comment>
<dbReference type="PROSITE" id="PS51278">
    <property type="entry name" value="GATASE_TYPE_2"/>
    <property type="match status" value="1"/>
</dbReference>